<dbReference type="OrthoDB" id="7481104at2759"/>
<evidence type="ECO:0000313" key="1">
    <source>
        <dbReference type="EMBL" id="CAH2237068.1"/>
    </source>
</evidence>
<proteinExistence type="predicted"/>
<comment type="caution">
    <text evidence="1">The sequence shown here is derived from an EMBL/GenBank/DDBJ whole genome shotgun (WGS) entry which is preliminary data.</text>
</comment>
<dbReference type="Proteomes" id="UP000838756">
    <property type="component" value="Unassembled WGS sequence"/>
</dbReference>
<gene>
    <name evidence="1" type="primary">jg17244</name>
    <name evidence="1" type="ORF">PAEG_LOCUS14383</name>
</gene>
<organism evidence="1 2">
    <name type="scientific">Pararge aegeria aegeria</name>
    <dbReference type="NCBI Taxonomy" id="348720"/>
    <lineage>
        <taxon>Eukaryota</taxon>
        <taxon>Metazoa</taxon>
        <taxon>Ecdysozoa</taxon>
        <taxon>Arthropoda</taxon>
        <taxon>Hexapoda</taxon>
        <taxon>Insecta</taxon>
        <taxon>Pterygota</taxon>
        <taxon>Neoptera</taxon>
        <taxon>Endopterygota</taxon>
        <taxon>Lepidoptera</taxon>
        <taxon>Glossata</taxon>
        <taxon>Ditrysia</taxon>
        <taxon>Papilionoidea</taxon>
        <taxon>Nymphalidae</taxon>
        <taxon>Satyrinae</taxon>
        <taxon>Satyrini</taxon>
        <taxon>Parargina</taxon>
        <taxon>Pararge</taxon>
    </lineage>
</organism>
<accession>A0A8S4RLS2</accession>
<reference evidence="1" key="1">
    <citation type="submission" date="2022-03" db="EMBL/GenBank/DDBJ databases">
        <authorList>
            <person name="Lindestad O."/>
        </authorList>
    </citation>
    <scope>NUCLEOTIDE SEQUENCE</scope>
</reference>
<dbReference type="AlphaFoldDB" id="A0A8S4RLS2"/>
<keyword evidence="2" id="KW-1185">Reference proteome</keyword>
<evidence type="ECO:0000313" key="2">
    <source>
        <dbReference type="Proteomes" id="UP000838756"/>
    </source>
</evidence>
<name>A0A8S4RLS2_9NEOP</name>
<sequence length="156" mass="17820">MHRGLLRNNVQMQTAFGEISRMQPLPTFLRSSVQRAGGRPTLRLPAIGPTTDMNRPLQLQLAYPLMMSVTLALLRISSMRILSRRETPNIARSIVTPLTLNLWIRSIFSVHVSAPYVITGRTHLLKTFVLRHWVSANRRLDAVYQNHHHVNPLAAW</sequence>
<protein>
    <submittedName>
        <fullName evidence="1">Jg17244 protein</fullName>
    </submittedName>
</protein>
<dbReference type="EMBL" id="CAKXAJ010025243">
    <property type="protein sequence ID" value="CAH2237068.1"/>
    <property type="molecule type" value="Genomic_DNA"/>
</dbReference>